<dbReference type="AlphaFoldDB" id="A0A1C6JX68"/>
<dbReference type="InterPro" id="IPR036388">
    <property type="entry name" value="WH-like_DNA-bd_sf"/>
</dbReference>
<dbReference type="Gene3D" id="1.10.10.10">
    <property type="entry name" value="Winged helix-like DNA-binding domain superfamily/Winged helix DNA-binding domain"/>
    <property type="match status" value="1"/>
</dbReference>
<dbReference type="GO" id="GO:0003700">
    <property type="term" value="F:DNA-binding transcription factor activity"/>
    <property type="evidence" value="ECO:0007669"/>
    <property type="project" value="InterPro"/>
</dbReference>
<dbReference type="InterPro" id="IPR036390">
    <property type="entry name" value="WH_DNA-bd_sf"/>
</dbReference>
<dbReference type="EMBL" id="FMHG01000002">
    <property type="protein sequence ID" value="SCJ86742.1"/>
    <property type="molecule type" value="Genomic_DNA"/>
</dbReference>
<dbReference type="SUPFAM" id="SSF46785">
    <property type="entry name" value="Winged helix' DNA-binding domain"/>
    <property type="match status" value="1"/>
</dbReference>
<organism evidence="6">
    <name type="scientific">uncultured Anaerotruncus sp</name>
    <dbReference type="NCBI Taxonomy" id="905011"/>
    <lineage>
        <taxon>Bacteria</taxon>
        <taxon>Bacillati</taxon>
        <taxon>Bacillota</taxon>
        <taxon>Clostridia</taxon>
        <taxon>Eubacteriales</taxon>
        <taxon>Oscillospiraceae</taxon>
        <taxon>Anaerotruncus</taxon>
        <taxon>environmental samples</taxon>
    </lineage>
</organism>
<evidence type="ECO:0000256" key="1">
    <source>
        <dbReference type="ARBA" id="ARBA00023015"/>
    </source>
</evidence>
<dbReference type="InterPro" id="IPR000835">
    <property type="entry name" value="HTH_MarR-typ"/>
</dbReference>
<feature type="compositionally biased region" description="Basic and acidic residues" evidence="4">
    <location>
        <begin position="173"/>
        <end position="182"/>
    </location>
</feature>
<evidence type="ECO:0000259" key="5">
    <source>
        <dbReference type="PROSITE" id="PS50995"/>
    </source>
</evidence>
<dbReference type="Pfam" id="PF12802">
    <property type="entry name" value="MarR_2"/>
    <property type="match status" value="1"/>
</dbReference>
<dbReference type="PANTHER" id="PTHR42756:SF1">
    <property type="entry name" value="TRANSCRIPTIONAL REPRESSOR OF EMRAB OPERON"/>
    <property type="match status" value="1"/>
</dbReference>
<keyword evidence="2" id="KW-0238">DNA-binding</keyword>
<dbReference type="SMART" id="SM00347">
    <property type="entry name" value="HTH_MARR"/>
    <property type="match status" value="1"/>
</dbReference>
<sequence length="182" mass="20702">MDLREIVQKISRLHLLHRLYIQKTALQNHLYFGQPPLLEYVMDHDGCTQSDVAEFLHVSPPSVATSIKRMEKMGLIARTPDPRDARCNRLHITDEGRQLTTAFRAQFDSVDQQMFAGLSPQEIEQFIATVEHMIANLAVGPYAGLDNITLRQQAKQLKEAEHRAAHSGHPHPPRPERGGDRR</sequence>
<keyword evidence="3" id="KW-0804">Transcription</keyword>
<evidence type="ECO:0000256" key="2">
    <source>
        <dbReference type="ARBA" id="ARBA00023125"/>
    </source>
</evidence>
<protein>
    <submittedName>
        <fullName evidence="6">Salmolysin</fullName>
    </submittedName>
</protein>
<dbReference type="PROSITE" id="PS50995">
    <property type="entry name" value="HTH_MARR_2"/>
    <property type="match status" value="1"/>
</dbReference>
<dbReference type="GO" id="GO:0003677">
    <property type="term" value="F:DNA binding"/>
    <property type="evidence" value="ECO:0007669"/>
    <property type="project" value="UniProtKB-KW"/>
</dbReference>
<evidence type="ECO:0000256" key="4">
    <source>
        <dbReference type="SAM" id="MobiDB-lite"/>
    </source>
</evidence>
<dbReference type="PANTHER" id="PTHR42756">
    <property type="entry name" value="TRANSCRIPTIONAL REGULATOR, MARR"/>
    <property type="match status" value="1"/>
</dbReference>
<dbReference type="PRINTS" id="PR00598">
    <property type="entry name" value="HTHMARR"/>
</dbReference>
<keyword evidence="1" id="KW-0805">Transcription regulation</keyword>
<reference evidence="6" key="1">
    <citation type="submission" date="2015-09" db="EMBL/GenBank/DDBJ databases">
        <authorList>
            <consortium name="Pathogen Informatics"/>
        </authorList>
    </citation>
    <scope>NUCLEOTIDE SEQUENCE</scope>
    <source>
        <strain evidence="6">2789STDY5834896</strain>
    </source>
</reference>
<evidence type="ECO:0000313" key="6">
    <source>
        <dbReference type="EMBL" id="SCJ86742.1"/>
    </source>
</evidence>
<accession>A0A1C6JX68</accession>
<evidence type="ECO:0000256" key="3">
    <source>
        <dbReference type="ARBA" id="ARBA00023163"/>
    </source>
</evidence>
<gene>
    <name evidence="6" type="primary">slyA</name>
    <name evidence="6" type="ORF">SAMEA3545359_02388</name>
</gene>
<feature type="domain" description="HTH marR-type" evidence="5">
    <location>
        <begin position="1"/>
        <end position="135"/>
    </location>
</feature>
<feature type="region of interest" description="Disordered" evidence="4">
    <location>
        <begin position="154"/>
        <end position="182"/>
    </location>
</feature>
<proteinExistence type="predicted"/>
<name>A0A1C6JX68_9FIRM</name>